<organism evidence="5 6">
    <name type="scientific">Aspergillus thermomutatus</name>
    <name type="common">Neosartorya pseudofischeri</name>
    <dbReference type="NCBI Taxonomy" id="41047"/>
    <lineage>
        <taxon>Eukaryota</taxon>
        <taxon>Fungi</taxon>
        <taxon>Dikarya</taxon>
        <taxon>Ascomycota</taxon>
        <taxon>Pezizomycotina</taxon>
        <taxon>Eurotiomycetes</taxon>
        <taxon>Eurotiomycetidae</taxon>
        <taxon>Eurotiales</taxon>
        <taxon>Aspergillaceae</taxon>
        <taxon>Aspergillus</taxon>
        <taxon>Aspergillus subgen. Fumigati</taxon>
    </lineage>
</organism>
<evidence type="ECO:0000313" key="5">
    <source>
        <dbReference type="EMBL" id="RHZ58008.1"/>
    </source>
</evidence>
<reference evidence="5" key="1">
    <citation type="submission" date="2018-08" db="EMBL/GenBank/DDBJ databases">
        <title>Draft genome sequence of azole-resistant Aspergillus thermomutatus (Neosartorya pseudofischeri) strain HMR AF 39, isolated from a human nasal aspirate.</title>
        <authorList>
            <person name="Parent-Michaud M."/>
            <person name="Dufresne P.J."/>
            <person name="Fournier E."/>
            <person name="Martineau C."/>
            <person name="Moreira S."/>
            <person name="Perkins V."/>
            <person name="De Repentigny L."/>
            <person name="Dufresne S.F."/>
        </authorList>
    </citation>
    <scope>NUCLEOTIDE SEQUENCE [LARGE SCALE GENOMIC DNA]</scope>
    <source>
        <strain evidence="5">HMR AF 39</strain>
    </source>
</reference>
<keyword evidence="1" id="KW-0479">Metal-binding</keyword>
<gene>
    <name evidence="5" type="ORF">CDV56_106764</name>
</gene>
<dbReference type="Proteomes" id="UP000215305">
    <property type="component" value="Unassembled WGS sequence"/>
</dbReference>
<protein>
    <recommendedName>
        <fullName evidence="4">Tyrosinase copper-binding domain-containing protein</fullName>
    </recommendedName>
</protein>
<name>A0A397H7T2_ASPTH</name>
<evidence type="ECO:0000256" key="1">
    <source>
        <dbReference type="ARBA" id="ARBA00022723"/>
    </source>
</evidence>
<dbReference type="SUPFAM" id="SSF48056">
    <property type="entry name" value="Di-copper centre-containing domain"/>
    <property type="match status" value="1"/>
</dbReference>
<evidence type="ECO:0000313" key="6">
    <source>
        <dbReference type="Proteomes" id="UP000215305"/>
    </source>
</evidence>
<dbReference type="PROSITE" id="PS00498">
    <property type="entry name" value="TYROSINASE_2"/>
    <property type="match status" value="1"/>
</dbReference>
<dbReference type="InterPro" id="IPR008922">
    <property type="entry name" value="Di-copper_centre_dom_sf"/>
</dbReference>
<dbReference type="OrthoDB" id="6132182at2759"/>
<dbReference type="InterPro" id="IPR002227">
    <property type="entry name" value="Tyrosinase_Cu-bd"/>
</dbReference>
<evidence type="ECO:0000259" key="4">
    <source>
        <dbReference type="PROSITE" id="PS00498"/>
    </source>
</evidence>
<feature type="domain" description="Tyrosinase copper-binding" evidence="4">
    <location>
        <begin position="250"/>
        <end position="261"/>
    </location>
</feature>
<dbReference type="GO" id="GO:0016491">
    <property type="term" value="F:oxidoreductase activity"/>
    <property type="evidence" value="ECO:0007669"/>
    <property type="project" value="UniProtKB-KW"/>
</dbReference>
<proteinExistence type="predicted"/>
<accession>A0A397H7T2</accession>
<dbReference type="Pfam" id="PF00264">
    <property type="entry name" value="Tyrosinase"/>
    <property type="match status" value="1"/>
</dbReference>
<dbReference type="STRING" id="41047.A0A397H7T2"/>
<evidence type="ECO:0000256" key="2">
    <source>
        <dbReference type="ARBA" id="ARBA00023002"/>
    </source>
</evidence>
<dbReference type="Gene3D" id="1.10.1280.10">
    <property type="entry name" value="Di-copper center containing domain from catechol oxidase"/>
    <property type="match status" value="1"/>
</dbReference>
<dbReference type="PANTHER" id="PTHR11474:SF125">
    <property type="entry name" value="N-ACETYL-6-HYDROXYTRYPTOPHAN OXIDASE IVOB-RELATED"/>
    <property type="match status" value="1"/>
</dbReference>
<dbReference type="VEuPathDB" id="FungiDB:CDV56_106764"/>
<dbReference type="InterPro" id="IPR050316">
    <property type="entry name" value="Tyrosinase/Hemocyanin"/>
</dbReference>
<dbReference type="GO" id="GO:0046872">
    <property type="term" value="F:metal ion binding"/>
    <property type="evidence" value="ECO:0007669"/>
    <property type="project" value="UniProtKB-KW"/>
</dbReference>
<keyword evidence="3" id="KW-0186">Copper</keyword>
<dbReference type="EMBL" id="NKHU02000073">
    <property type="protein sequence ID" value="RHZ58008.1"/>
    <property type="molecule type" value="Genomic_DNA"/>
</dbReference>
<dbReference type="PRINTS" id="PR00092">
    <property type="entry name" value="TYROSINASE"/>
</dbReference>
<dbReference type="GeneID" id="38128738"/>
<sequence length="327" mass="37476">MIFLIFLWLLPAYAAKCTPHRRGIRREWGSLSSLERINYIEAVQCMQQLPPVLSQEVILAARNRMDDFTAVHINYTMHIHLNGALLGWHREYLWLWEQALREDCGYQGYLPYWDWTLYPDLPNSPIFDGSSTSLSGDGNPDENYCVTTGPFAYMQLNFHDDNGSFEELPVTAYDYSPRCLRRQLNSTVINTHANADVVARLLASPDISTYQERNDAPMDPTKRRNGVGVHIAGHQALGLSMHDFFASPQDPAFMLHHAMLDRVWAIWQAQEGAKQRWAVNGTMSLYNAPTTPEITLDTVFEFGVLGRPKTVRELMNPEAYDYCYAYE</sequence>
<comment type="caution">
    <text evidence="5">The sequence shown here is derived from an EMBL/GenBank/DDBJ whole genome shotgun (WGS) entry which is preliminary data.</text>
</comment>
<keyword evidence="6" id="KW-1185">Reference proteome</keyword>
<evidence type="ECO:0000256" key="3">
    <source>
        <dbReference type="ARBA" id="ARBA00023008"/>
    </source>
</evidence>
<dbReference type="AlphaFoldDB" id="A0A397H7T2"/>
<dbReference type="PANTHER" id="PTHR11474">
    <property type="entry name" value="TYROSINASE FAMILY MEMBER"/>
    <property type="match status" value="1"/>
</dbReference>
<keyword evidence="2" id="KW-0560">Oxidoreductase</keyword>
<dbReference type="RefSeq" id="XP_026615261.1">
    <property type="nucleotide sequence ID" value="XM_026760383.1"/>
</dbReference>